<keyword evidence="1" id="KW-0732">Signal</keyword>
<evidence type="ECO:0000256" key="1">
    <source>
        <dbReference type="SAM" id="SignalP"/>
    </source>
</evidence>
<accession>A0A3S0IJU2</accession>
<evidence type="ECO:0000313" key="2">
    <source>
        <dbReference type="EMBL" id="RTR36834.1"/>
    </source>
</evidence>
<name>A0A3S0IJU2_9GAMM</name>
<dbReference type="RefSeq" id="WP_126523166.1">
    <property type="nucleotide sequence ID" value="NZ_RXNU01000018.1"/>
</dbReference>
<evidence type="ECO:0000313" key="3">
    <source>
        <dbReference type="Proteomes" id="UP000267448"/>
    </source>
</evidence>
<keyword evidence="3" id="KW-1185">Reference proteome</keyword>
<dbReference type="EMBL" id="RXNU01000018">
    <property type="protein sequence ID" value="RTR36834.1"/>
    <property type="molecule type" value="Genomic_DNA"/>
</dbReference>
<dbReference type="Proteomes" id="UP000267448">
    <property type="component" value="Unassembled WGS sequence"/>
</dbReference>
<sequence>MKTSIIALSLVAIFSATSANARYEHDMAQVAKIEAQAAQQNKQVKSSYEMALHAEGLEVAKLSSTSGEFDAYYKVPVEGACGEGICIKK</sequence>
<feature type="chain" id="PRO_5018712898" evidence="1">
    <location>
        <begin position="22"/>
        <end position="89"/>
    </location>
</feature>
<comment type="caution">
    <text evidence="2">The sequence shown here is derived from an EMBL/GenBank/DDBJ whole genome shotgun (WGS) entry which is preliminary data.</text>
</comment>
<feature type="signal peptide" evidence="1">
    <location>
        <begin position="1"/>
        <end position="21"/>
    </location>
</feature>
<protein>
    <submittedName>
        <fullName evidence="2">Uncharacterized protein</fullName>
    </submittedName>
</protein>
<organism evidence="2 3">
    <name type="scientific">Shewanella canadensis</name>
    <dbReference type="NCBI Taxonomy" id="271096"/>
    <lineage>
        <taxon>Bacteria</taxon>
        <taxon>Pseudomonadati</taxon>
        <taxon>Pseudomonadota</taxon>
        <taxon>Gammaproteobacteria</taxon>
        <taxon>Alteromonadales</taxon>
        <taxon>Shewanellaceae</taxon>
        <taxon>Shewanella</taxon>
    </lineage>
</organism>
<gene>
    <name evidence="2" type="ORF">EKG38_22165</name>
</gene>
<reference evidence="2 3" key="1">
    <citation type="submission" date="2018-12" db="EMBL/GenBank/DDBJ databases">
        <authorList>
            <person name="Yu L."/>
        </authorList>
    </citation>
    <scope>NUCLEOTIDE SEQUENCE [LARGE SCALE GENOMIC DNA]</scope>
    <source>
        <strain evidence="2 3">HAW-EB2</strain>
    </source>
</reference>
<dbReference type="AlphaFoldDB" id="A0A3S0IJU2"/>
<proteinExistence type="predicted"/>